<dbReference type="OrthoDB" id="9792160at2"/>
<name>A0A1I4NZJ2_9FIRM</name>
<accession>A0A1I4NZJ2</accession>
<evidence type="ECO:0008006" key="3">
    <source>
        <dbReference type="Google" id="ProtNLM"/>
    </source>
</evidence>
<dbReference type="RefSeq" id="WP_090942610.1">
    <property type="nucleotide sequence ID" value="NZ_FOTS01000055.1"/>
</dbReference>
<evidence type="ECO:0000313" key="2">
    <source>
        <dbReference type="Proteomes" id="UP000199520"/>
    </source>
</evidence>
<dbReference type="EMBL" id="FOTS01000055">
    <property type="protein sequence ID" value="SFM20717.1"/>
    <property type="molecule type" value="Genomic_DNA"/>
</dbReference>
<dbReference type="AlphaFoldDB" id="A0A1I4NZJ2"/>
<organism evidence="1 2">
    <name type="scientific">Pelosinus propionicus DSM 13327</name>
    <dbReference type="NCBI Taxonomy" id="1123291"/>
    <lineage>
        <taxon>Bacteria</taxon>
        <taxon>Bacillati</taxon>
        <taxon>Bacillota</taxon>
        <taxon>Negativicutes</taxon>
        <taxon>Selenomonadales</taxon>
        <taxon>Sporomusaceae</taxon>
        <taxon>Pelosinus</taxon>
    </lineage>
</organism>
<dbReference type="PANTHER" id="PTHR34547">
    <property type="entry name" value="YACP-LIKE NYN DOMAIN PROTEIN"/>
    <property type="match status" value="1"/>
</dbReference>
<protein>
    <recommendedName>
        <fullName evidence="3">NYN domain-containing protein</fullName>
    </recommendedName>
</protein>
<dbReference type="PANTHER" id="PTHR34547:SF1">
    <property type="entry name" value="YACP-LIKE NYN DOMAIN PROTEIN"/>
    <property type="match status" value="1"/>
</dbReference>
<dbReference type="Pfam" id="PF05991">
    <property type="entry name" value="NYN_YacP"/>
    <property type="match status" value="1"/>
</dbReference>
<dbReference type="CDD" id="cd10912">
    <property type="entry name" value="PIN_YacP-like"/>
    <property type="match status" value="1"/>
</dbReference>
<dbReference type="STRING" id="1123291.SAMN04490355_10553"/>
<keyword evidence="2" id="KW-1185">Reference proteome</keyword>
<gene>
    <name evidence="1" type="ORF">SAMN04490355_10553</name>
</gene>
<dbReference type="InterPro" id="IPR010298">
    <property type="entry name" value="YacP-like"/>
</dbReference>
<proteinExistence type="predicted"/>
<evidence type="ECO:0000313" key="1">
    <source>
        <dbReference type="EMBL" id="SFM20717.1"/>
    </source>
</evidence>
<reference evidence="2" key="1">
    <citation type="submission" date="2016-10" db="EMBL/GenBank/DDBJ databases">
        <authorList>
            <person name="Varghese N."/>
            <person name="Submissions S."/>
        </authorList>
    </citation>
    <scope>NUCLEOTIDE SEQUENCE [LARGE SCALE GENOMIC DNA]</scope>
    <source>
        <strain evidence="2">DSM 13327</strain>
    </source>
</reference>
<sequence length="171" mass="19610">MKNILLVDGYNVIHAWPELSAHKDNLEDARDKLIDMMASYGAFQDLTVTIIFDANAVSGATVFEDLVGPVSVIYTQEGETADSYIERMAYDMVRQRKLVYVVTSDWVEQMVILGAGAYRISARELLQDVKKVNKLIKEGFSESQLTYRRHELENRLNSDVVQRLHELRKRV</sequence>
<dbReference type="Proteomes" id="UP000199520">
    <property type="component" value="Unassembled WGS sequence"/>
</dbReference>